<feature type="transmembrane region" description="Helical" evidence="1">
    <location>
        <begin position="36"/>
        <end position="56"/>
    </location>
</feature>
<keyword evidence="1" id="KW-0812">Transmembrane</keyword>
<comment type="caution">
    <text evidence="2">The sequence shown here is derived from an EMBL/GenBank/DDBJ whole genome shotgun (WGS) entry which is preliminary data.</text>
</comment>
<evidence type="ECO:0000256" key="1">
    <source>
        <dbReference type="SAM" id="Phobius"/>
    </source>
</evidence>
<gene>
    <name evidence="2" type="ORF">GCM10009827_081490</name>
</gene>
<name>A0ABP4MQK9_9ACTN</name>
<evidence type="ECO:0000313" key="2">
    <source>
        <dbReference type="EMBL" id="GAA1548811.1"/>
    </source>
</evidence>
<dbReference type="Proteomes" id="UP001501470">
    <property type="component" value="Unassembled WGS sequence"/>
</dbReference>
<accession>A0ABP4MQK9</accession>
<proteinExistence type="predicted"/>
<organism evidence="2 3">
    <name type="scientific">Dactylosporangium maewongense</name>
    <dbReference type="NCBI Taxonomy" id="634393"/>
    <lineage>
        <taxon>Bacteria</taxon>
        <taxon>Bacillati</taxon>
        <taxon>Actinomycetota</taxon>
        <taxon>Actinomycetes</taxon>
        <taxon>Micromonosporales</taxon>
        <taxon>Micromonosporaceae</taxon>
        <taxon>Dactylosporangium</taxon>
    </lineage>
</organism>
<dbReference type="RefSeq" id="WP_344508858.1">
    <property type="nucleotide sequence ID" value="NZ_BAAAQD010000020.1"/>
</dbReference>
<reference evidence="3" key="1">
    <citation type="journal article" date="2019" name="Int. J. Syst. Evol. Microbiol.">
        <title>The Global Catalogue of Microorganisms (GCM) 10K type strain sequencing project: providing services to taxonomists for standard genome sequencing and annotation.</title>
        <authorList>
            <consortium name="The Broad Institute Genomics Platform"/>
            <consortium name="The Broad Institute Genome Sequencing Center for Infectious Disease"/>
            <person name="Wu L."/>
            <person name="Ma J."/>
        </authorList>
    </citation>
    <scope>NUCLEOTIDE SEQUENCE [LARGE SCALE GENOMIC DNA]</scope>
    <source>
        <strain evidence="3">JCM 15933</strain>
    </source>
</reference>
<keyword evidence="1" id="KW-0472">Membrane</keyword>
<dbReference type="EMBL" id="BAAAQD010000020">
    <property type="protein sequence ID" value="GAA1548811.1"/>
    <property type="molecule type" value="Genomic_DNA"/>
</dbReference>
<protein>
    <submittedName>
        <fullName evidence="2">Uncharacterized protein</fullName>
    </submittedName>
</protein>
<sequence length="246" mass="25989">MEESQLREALAQHDPDPDTVLGLLGARRRTRSRRRITVAAAVIVGVLLVPIGWFALREQPRSPDDTAPMAAAEACVPMSLGERMRQVLELGASIVVASGRLTGRIGPDGPFNSEMTLTAVRTLAGPDIPDGTMVWIETPQLPPLKGDAIARGNPGPLWGPDGALFGFVFPQAARNSPLGVTVIQSPVVDHQVIFGISGGCWDVRPAGGTPFHGPLTEIPGSGTYERAAEAGFTALPLTAVEQLLPR</sequence>
<keyword evidence="1" id="KW-1133">Transmembrane helix</keyword>
<keyword evidence="3" id="KW-1185">Reference proteome</keyword>
<evidence type="ECO:0000313" key="3">
    <source>
        <dbReference type="Proteomes" id="UP001501470"/>
    </source>
</evidence>